<dbReference type="EMBL" id="WIXE01002982">
    <property type="protein sequence ID" value="KAK5984366.1"/>
    <property type="molecule type" value="Genomic_DNA"/>
</dbReference>
<feature type="compositionally biased region" description="Basic and acidic residues" evidence="1">
    <location>
        <begin position="190"/>
        <end position="200"/>
    </location>
</feature>
<feature type="region of interest" description="Disordered" evidence="1">
    <location>
        <begin position="236"/>
        <end position="255"/>
    </location>
</feature>
<feature type="compositionally biased region" description="Pro residues" evidence="1">
    <location>
        <begin position="173"/>
        <end position="188"/>
    </location>
</feature>
<name>A0AAN8FQ03_TRICO</name>
<sequence length="299" mass="32560">MKVFKRVASTVSIRTAREHSAENSNIIVKSKTEQQVKQARKKNSKSGADRVPKNRTRVSLNKASNAQAQAPSPNRSNIKAKSNAQTPSKGQNGGAGVQKRSAVIKKDKYKGVAETREEAYTEFEKVAAKRRPAVSHPHRRSRSKTKTKEDKTTEEAVSKDGTHESSHEQDSTPQPPPPAESAGKPPPDNKNVEVKAESKGAQKQPVEPLKTCSLFVGNKQDGLKAGVVSELVMDDKEDARAGARPRVTDKTQGEITQATTEELESQSAYIAAGRSPVALVPMKAPCHVGKDETQSIYYW</sequence>
<feature type="compositionally biased region" description="Basic and acidic residues" evidence="1">
    <location>
        <begin position="146"/>
        <end position="170"/>
    </location>
</feature>
<feature type="compositionally biased region" description="Basic residues" evidence="1">
    <location>
        <begin position="128"/>
        <end position="145"/>
    </location>
</feature>
<accession>A0AAN8FQ03</accession>
<organism evidence="2 3">
    <name type="scientific">Trichostrongylus colubriformis</name>
    <name type="common">Black scour worm</name>
    <dbReference type="NCBI Taxonomy" id="6319"/>
    <lineage>
        <taxon>Eukaryota</taxon>
        <taxon>Metazoa</taxon>
        <taxon>Ecdysozoa</taxon>
        <taxon>Nematoda</taxon>
        <taxon>Chromadorea</taxon>
        <taxon>Rhabditida</taxon>
        <taxon>Rhabditina</taxon>
        <taxon>Rhabditomorpha</taxon>
        <taxon>Strongyloidea</taxon>
        <taxon>Trichostrongylidae</taxon>
        <taxon>Trichostrongylus</taxon>
    </lineage>
</organism>
<feature type="compositionally biased region" description="Basic and acidic residues" evidence="1">
    <location>
        <begin position="104"/>
        <end position="127"/>
    </location>
</feature>
<feature type="compositionally biased region" description="Basic and acidic residues" evidence="1">
    <location>
        <begin position="236"/>
        <end position="252"/>
    </location>
</feature>
<feature type="compositionally biased region" description="Polar residues" evidence="1">
    <location>
        <begin position="22"/>
        <end position="37"/>
    </location>
</feature>
<protein>
    <submittedName>
        <fullName evidence="2">Uncharacterized protein</fullName>
    </submittedName>
</protein>
<evidence type="ECO:0000313" key="2">
    <source>
        <dbReference type="EMBL" id="KAK5984366.1"/>
    </source>
</evidence>
<evidence type="ECO:0000256" key="1">
    <source>
        <dbReference type="SAM" id="MobiDB-lite"/>
    </source>
</evidence>
<keyword evidence="3" id="KW-1185">Reference proteome</keyword>
<comment type="caution">
    <text evidence="2">The sequence shown here is derived from an EMBL/GenBank/DDBJ whole genome shotgun (WGS) entry which is preliminary data.</text>
</comment>
<dbReference type="AlphaFoldDB" id="A0AAN8FQ03"/>
<evidence type="ECO:0000313" key="3">
    <source>
        <dbReference type="Proteomes" id="UP001331761"/>
    </source>
</evidence>
<proteinExistence type="predicted"/>
<reference evidence="2 3" key="1">
    <citation type="submission" date="2019-10" db="EMBL/GenBank/DDBJ databases">
        <title>Assembly and Annotation for the nematode Trichostrongylus colubriformis.</title>
        <authorList>
            <person name="Martin J."/>
        </authorList>
    </citation>
    <scope>NUCLEOTIDE SEQUENCE [LARGE SCALE GENOMIC DNA]</scope>
    <source>
        <strain evidence="2">G859</strain>
        <tissue evidence="2">Whole worm</tissue>
    </source>
</reference>
<dbReference type="Proteomes" id="UP001331761">
    <property type="component" value="Unassembled WGS sequence"/>
</dbReference>
<feature type="region of interest" description="Disordered" evidence="1">
    <location>
        <begin position="1"/>
        <end position="209"/>
    </location>
</feature>
<feature type="compositionally biased region" description="Polar residues" evidence="1">
    <location>
        <begin position="57"/>
        <end position="90"/>
    </location>
</feature>
<gene>
    <name evidence="2" type="ORF">GCK32_004214</name>
</gene>